<evidence type="ECO:0000256" key="2">
    <source>
        <dbReference type="ARBA" id="ARBA00022694"/>
    </source>
</evidence>
<dbReference type="PANTHER" id="PTHR47545:SF1">
    <property type="entry name" value="MULTIFUNCTIONAL CCA PROTEIN"/>
    <property type="match status" value="1"/>
</dbReference>
<name>A0A0D2K637_9BACT</name>
<keyword evidence="7" id="KW-0460">Magnesium</keyword>
<reference evidence="11 12" key="1">
    <citation type="journal article" date="2013" name="Proc. Natl. Acad. Sci. U.S.A.">
        <title>Candidate phylum TM6 genome recovered from a hospital sink biofilm provides genomic insights into this uncultivated phylum.</title>
        <authorList>
            <person name="McLean J.S."/>
            <person name="Lombardo M.J."/>
            <person name="Badger J.H."/>
            <person name="Edlund A."/>
            <person name="Novotny M."/>
            <person name="Yee-Greenbaum J."/>
            <person name="Vyahhi N."/>
            <person name="Hall A.P."/>
            <person name="Yang Y."/>
            <person name="Dupont C.L."/>
            <person name="Ziegler M.G."/>
            <person name="Chitsaz H."/>
            <person name="Allen A.E."/>
            <person name="Yooseph S."/>
            <person name="Tesler G."/>
            <person name="Pevzner P.A."/>
            <person name="Friedman R.M."/>
            <person name="Nealson K.H."/>
            <person name="Venter J.C."/>
            <person name="Lasken R.S."/>
        </authorList>
    </citation>
    <scope>NUCLEOTIDE SEQUENCE [LARGE SCALE GENOMIC DNA]</scope>
    <source>
        <strain evidence="11 12">TM6SC1</strain>
    </source>
</reference>
<evidence type="ECO:0000256" key="7">
    <source>
        <dbReference type="ARBA" id="ARBA00022842"/>
    </source>
</evidence>
<keyword evidence="2" id="KW-0819">tRNA processing</keyword>
<evidence type="ECO:0000256" key="9">
    <source>
        <dbReference type="RuleBase" id="RU003953"/>
    </source>
</evidence>
<comment type="similarity">
    <text evidence="9">Belongs to the tRNA nucleotidyltransferase/poly(A) polymerase family.</text>
</comment>
<dbReference type="GO" id="GO:0046872">
    <property type="term" value="F:metal ion binding"/>
    <property type="evidence" value="ECO:0007669"/>
    <property type="project" value="UniProtKB-KW"/>
</dbReference>
<dbReference type="Proteomes" id="UP000032214">
    <property type="component" value="Unassembled WGS sequence"/>
</dbReference>
<dbReference type="Gene3D" id="1.10.3090.10">
    <property type="entry name" value="cca-adding enzyme, domain 2"/>
    <property type="match status" value="1"/>
</dbReference>
<dbReference type="GO" id="GO:0008033">
    <property type="term" value="P:tRNA processing"/>
    <property type="evidence" value="ECO:0007669"/>
    <property type="project" value="UniProtKB-KW"/>
</dbReference>
<dbReference type="InterPro" id="IPR050124">
    <property type="entry name" value="tRNA_CCA-adding_enzyme"/>
</dbReference>
<dbReference type="InterPro" id="IPR002646">
    <property type="entry name" value="PolA_pol_head_dom"/>
</dbReference>
<dbReference type="eggNOG" id="COG0617">
    <property type="taxonomic scope" value="Bacteria"/>
</dbReference>
<dbReference type="SUPFAM" id="SSF81891">
    <property type="entry name" value="Poly A polymerase C-terminal region-like"/>
    <property type="match status" value="1"/>
</dbReference>
<evidence type="ECO:0000256" key="4">
    <source>
        <dbReference type="ARBA" id="ARBA00022723"/>
    </source>
</evidence>
<dbReference type="EMBL" id="ARQD01000001">
    <property type="protein sequence ID" value="KIX85692.1"/>
    <property type="molecule type" value="Genomic_DNA"/>
</dbReference>
<keyword evidence="8 9" id="KW-0694">RNA-binding</keyword>
<comment type="caution">
    <text evidence="11">The sequence shown here is derived from an EMBL/GenBank/DDBJ whole genome shotgun (WGS) entry which is preliminary data.</text>
</comment>
<dbReference type="CDD" id="cd00077">
    <property type="entry name" value="HDc"/>
    <property type="match status" value="1"/>
</dbReference>
<dbReference type="PANTHER" id="PTHR47545">
    <property type="entry name" value="MULTIFUNCTIONAL CCA PROTEIN"/>
    <property type="match status" value="1"/>
</dbReference>
<keyword evidence="3" id="KW-0548">Nucleotidyltransferase</keyword>
<evidence type="ECO:0000256" key="1">
    <source>
        <dbReference type="ARBA" id="ARBA00022679"/>
    </source>
</evidence>
<evidence type="ECO:0000313" key="11">
    <source>
        <dbReference type="EMBL" id="KIX85692.1"/>
    </source>
</evidence>
<dbReference type="GO" id="GO:0016779">
    <property type="term" value="F:nucleotidyltransferase activity"/>
    <property type="evidence" value="ECO:0007669"/>
    <property type="project" value="UniProtKB-KW"/>
</dbReference>
<gene>
    <name evidence="11" type="ORF">J120_02065</name>
</gene>
<dbReference type="CDD" id="cd05398">
    <property type="entry name" value="NT_ClassII-CCAase"/>
    <property type="match status" value="1"/>
</dbReference>
<keyword evidence="1 9" id="KW-0808">Transferase</keyword>
<evidence type="ECO:0000256" key="3">
    <source>
        <dbReference type="ARBA" id="ARBA00022695"/>
    </source>
</evidence>
<evidence type="ECO:0000256" key="5">
    <source>
        <dbReference type="ARBA" id="ARBA00022741"/>
    </source>
</evidence>
<organism evidence="11 12">
    <name type="scientific">candidate division TM6 bacterium JCVI TM6SC1</name>
    <dbReference type="NCBI Taxonomy" id="1306947"/>
    <lineage>
        <taxon>Bacteria</taxon>
        <taxon>Candidatus Babelota</taxon>
        <taxon>Vermiphilus</taxon>
    </lineage>
</organism>
<dbReference type="AlphaFoldDB" id="A0A0D2K637"/>
<evidence type="ECO:0000313" key="12">
    <source>
        <dbReference type="Proteomes" id="UP000032214"/>
    </source>
</evidence>
<dbReference type="InterPro" id="IPR043519">
    <property type="entry name" value="NT_sf"/>
</dbReference>
<sequence>MNTSFMLDKKLKETVIELINQHSNLQDVIQAIIKYKGIPLLVGGAVRDLFLNIIPKDLDIEVYNISVEQLEEILSKFGTVIHAGKSFGVLRINTLDIDWSLPRSDSSGRKPSVVTEPNLDYTTSFGRRDLTINAMGINLATYELIDPFNGAQDIKSKTLRSPRPEFFTEDPLRFYRVMQFIARFEMTPDSTINQICKTMNLNGVARERIGQECDKMMLKSHRPSLGWRWVNSIGRLKELFPELAATCTTPQEYEWHPEGFVFEHLMQTCDSAAAQKYTDIEYKKMMVYAALCHDLGKATTTKLIKGRLRSWGHDKAGVPIARSFLTKLAQPEQLIKKIGLLIEHHMAPLIFVKGGAKAGAYKRLALQLGNNLCIADLAFLSRCDARGRNGESHLPLTTPVERVDIFEANAQEFGVLYAPEKPLVTAQDLLGHISPGKALGSALDHAYQTQIDKNITDKEYLIELVTKKY</sequence>
<keyword evidence="5" id="KW-0547">Nucleotide-binding</keyword>
<dbReference type="InterPro" id="IPR003607">
    <property type="entry name" value="HD/PDEase_dom"/>
</dbReference>
<dbReference type="Pfam" id="PF01743">
    <property type="entry name" value="PolyA_pol"/>
    <property type="match status" value="1"/>
</dbReference>
<dbReference type="SUPFAM" id="SSF81301">
    <property type="entry name" value="Nucleotidyltransferase"/>
    <property type="match status" value="1"/>
</dbReference>
<dbReference type="Gene3D" id="3.30.460.10">
    <property type="entry name" value="Beta Polymerase, domain 2"/>
    <property type="match status" value="1"/>
</dbReference>
<evidence type="ECO:0000256" key="8">
    <source>
        <dbReference type="ARBA" id="ARBA00022884"/>
    </source>
</evidence>
<evidence type="ECO:0000259" key="10">
    <source>
        <dbReference type="Pfam" id="PF01743"/>
    </source>
</evidence>
<accession>A0A0D2K637</accession>
<keyword evidence="4" id="KW-0479">Metal-binding</keyword>
<evidence type="ECO:0000256" key="6">
    <source>
        <dbReference type="ARBA" id="ARBA00022840"/>
    </source>
</evidence>
<dbReference type="GO" id="GO:0003723">
    <property type="term" value="F:RNA binding"/>
    <property type="evidence" value="ECO:0007669"/>
    <property type="project" value="UniProtKB-KW"/>
</dbReference>
<keyword evidence="6" id="KW-0067">ATP-binding</keyword>
<proteinExistence type="inferred from homology"/>
<keyword evidence="12" id="KW-1185">Reference proteome</keyword>
<dbReference type="STRING" id="1306947.J120_02065"/>
<feature type="domain" description="Poly A polymerase head" evidence="10">
    <location>
        <begin position="41"/>
        <end position="160"/>
    </location>
</feature>
<dbReference type="GO" id="GO:0005524">
    <property type="term" value="F:ATP binding"/>
    <property type="evidence" value="ECO:0007669"/>
    <property type="project" value="UniProtKB-KW"/>
</dbReference>
<protein>
    <recommendedName>
        <fullName evidence="10">Poly A polymerase head domain-containing protein</fullName>
    </recommendedName>
</protein>